<accession>A0A0V0TK89</accession>
<reference evidence="1 2" key="1">
    <citation type="submission" date="2015-01" db="EMBL/GenBank/DDBJ databases">
        <title>Evolution of Trichinella species and genotypes.</title>
        <authorList>
            <person name="Korhonen P.K."/>
            <person name="Edoardo P."/>
            <person name="Giuseppe L.R."/>
            <person name="Gasser R.B."/>
        </authorList>
    </citation>
    <scope>NUCLEOTIDE SEQUENCE [LARGE SCALE GENOMIC DNA]</scope>
    <source>
        <strain evidence="1">ISS417</strain>
    </source>
</reference>
<organism evidence="1 2">
    <name type="scientific">Trichinella murrelli</name>
    <dbReference type="NCBI Taxonomy" id="144512"/>
    <lineage>
        <taxon>Eukaryota</taxon>
        <taxon>Metazoa</taxon>
        <taxon>Ecdysozoa</taxon>
        <taxon>Nematoda</taxon>
        <taxon>Enoplea</taxon>
        <taxon>Dorylaimia</taxon>
        <taxon>Trichinellida</taxon>
        <taxon>Trichinellidae</taxon>
        <taxon>Trichinella</taxon>
    </lineage>
</organism>
<sequence>LFGQSGPTVTSSIVQTIDYSKCTVGNFYIIRRQTQGAQQIVKRKNILLVLLIKQAEVVQGAHVKRIPFQSTLISEHGSNTVLHQLQTVPKHGPRLGRVGIHREGVSVVKHSFALLDVVVIQARIDTVHHLSVERKRIGHVRFVGNRCQRLVRLLHRH</sequence>
<gene>
    <name evidence="1" type="ORF">T05_3672</name>
</gene>
<dbReference type="EMBL" id="JYDJ01000233">
    <property type="protein sequence ID" value="KRX39433.1"/>
    <property type="molecule type" value="Genomic_DNA"/>
</dbReference>
<proteinExistence type="predicted"/>
<comment type="caution">
    <text evidence="1">The sequence shown here is derived from an EMBL/GenBank/DDBJ whole genome shotgun (WGS) entry which is preliminary data.</text>
</comment>
<dbReference type="Proteomes" id="UP000055048">
    <property type="component" value="Unassembled WGS sequence"/>
</dbReference>
<dbReference type="AlphaFoldDB" id="A0A0V0TK89"/>
<keyword evidence="2" id="KW-1185">Reference proteome</keyword>
<name>A0A0V0TK89_9BILA</name>
<protein>
    <submittedName>
        <fullName evidence="1">Uncharacterized protein</fullName>
    </submittedName>
</protein>
<evidence type="ECO:0000313" key="2">
    <source>
        <dbReference type="Proteomes" id="UP000055048"/>
    </source>
</evidence>
<feature type="non-terminal residue" evidence="1">
    <location>
        <position position="1"/>
    </location>
</feature>
<evidence type="ECO:0000313" key="1">
    <source>
        <dbReference type="EMBL" id="KRX39433.1"/>
    </source>
</evidence>